<evidence type="ECO:0000256" key="1">
    <source>
        <dbReference type="SAM" id="Phobius"/>
    </source>
</evidence>
<dbReference type="Proteomes" id="UP000295361">
    <property type="component" value="Unassembled WGS sequence"/>
</dbReference>
<comment type="caution">
    <text evidence="2">The sequence shown here is derived from an EMBL/GenBank/DDBJ whole genome shotgun (WGS) entry which is preliminary data.</text>
</comment>
<dbReference type="EMBL" id="SNXS01000009">
    <property type="protein sequence ID" value="TDP62127.1"/>
    <property type="molecule type" value="Genomic_DNA"/>
</dbReference>
<keyword evidence="3" id="KW-1185">Reference proteome</keyword>
<feature type="transmembrane region" description="Helical" evidence="1">
    <location>
        <begin position="100"/>
        <end position="118"/>
    </location>
</feature>
<evidence type="ECO:0000313" key="3">
    <source>
        <dbReference type="Proteomes" id="UP000295361"/>
    </source>
</evidence>
<sequence length="127" mass="13345">MPQTYTVGSRSLLVSCLSALLMVAGVAGLWAAALLLMVEPPGFTPWLAALGMVLAATALAAGLAQWLRHDWGRRLCIALLLLVMVALPVGLGLLLSLRGLLLAVLVCGALAWAARGLMSRRVLQEFA</sequence>
<evidence type="ECO:0000313" key="2">
    <source>
        <dbReference type="EMBL" id="TDP62127.1"/>
    </source>
</evidence>
<organism evidence="2 3">
    <name type="scientific">Roseateles toxinivorans</name>
    <dbReference type="NCBI Taxonomy" id="270368"/>
    <lineage>
        <taxon>Bacteria</taxon>
        <taxon>Pseudomonadati</taxon>
        <taxon>Pseudomonadota</taxon>
        <taxon>Betaproteobacteria</taxon>
        <taxon>Burkholderiales</taxon>
        <taxon>Sphaerotilaceae</taxon>
        <taxon>Roseateles</taxon>
    </lineage>
</organism>
<feature type="transmembrane region" description="Helical" evidence="1">
    <location>
        <begin position="43"/>
        <end position="63"/>
    </location>
</feature>
<feature type="transmembrane region" description="Helical" evidence="1">
    <location>
        <begin position="12"/>
        <end position="37"/>
    </location>
</feature>
<dbReference type="AlphaFoldDB" id="A0A4R6QHK2"/>
<gene>
    <name evidence="2" type="ORF">DES47_109107</name>
</gene>
<keyword evidence="1" id="KW-0812">Transmembrane</keyword>
<keyword evidence="1" id="KW-1133">Transmembrane helix</keyword>
<reference evidence="2 3" key="1">
    <citation type="submission" date="2019-03" db="EMBL/GenBank/DDBJ databases">
        <title>Genomic Encyclopedia of Type Strains, Phase IV (KMG-IV): sequencing the most valuable type-strain genomes for metagenomic binning, comparative biology and taxonomic classification.</title>
        <authorList>
            <person name="Goeker M."/>
        </authorList>
    </citation>
    <scope>NUCLEOTIDE SEQUENCE [LARGE SCALE GENOMIC DNA]</scope>
    <source>
        <strain evidence="2 3">DSM 16998</strain>
    </source>
</reference>
<accession>A0A4R6QHK2</accession>
<dbReference type="InParanoid" id="A0A4R6QHK2"/>
<feature type="transmembrane region" description="Helical" evidence="1">
    <location>
        <begin position="75"/>
        <end position="94"/>
    </location>
</feature>
<proteinExistence type="predicted"/>
<name>A0A4R6QHK2_9BURK</name>
<protein>
    <submittedName>
        <fullName evidence="2">Uncharacterized protein</fullName>
    </submittedName>
</protein>
<keyword evidence="1" id="KW-0472">Membrane</keyword>
<dbReference type="RefSeq" id="WP_133703308.1">
    <property type="nucleotide sequence ID" value="NZ_SNXS01000009.1"/>
</dbReference>